<dbReference type="Proteomes" id="UP000253562">
    <property type="component" value="Unassembled WGS sequence"/>
</dbReference>
<name>A0A368KYG2_9BACT</name>
<proteinExistence type="predicted"/>
<evidence type="ECO:0000313" key="1">
    <source>
        <dbReference type="EMBL" id="RCS54875.1"/>
    </source>
</evidence>
<comment type="caution">
    <text evidence="1">The sequence shown here is derived from an EMBL/GenBank/DDBJ whole genome shotgun (WGS) entry which is preliminary data.</text>
</comment>
<reference evidence="1 2" key="1">
    <citation type="submission" date="2018-07" db="EMBL/GenBank/DDBJ databases">
        <title>Comparative genomes isolates from brazilian mangrove.</title>
        <authorList>
            <person name="De Araujo J.E."/>
            <person name="Taketani R.G."/>
            <person name="Silva M.C.P."/>
            <person name="Lourenco M.V."/>
            <person name="Oliveira V.M."/>
            <person name="Andreote F.D."/>
        </authorList>
    </citation>
    <scope>NUCLEOTIDE SEQUENCE [LARGE SCALE GENOMIC DNA]</scope>
    <source>
        <strain evidence="1 2">HEX PRIS-MGV</strain>
    </source>
</reference>
<evidence type="ECO:0000313" key="2">
    <source>
        <dbReference type="Proteomes" id="UP000253562"/>
    </source>
</evidence>
<organism evidence="1 2">
    <name type="scientific">Bremerella cremea</name>
    <dbReference type="NCBI Taxonomy" id="1031537"/>
    <lineage>
        <taxon>Bacteria</taxon>
        <taxon>Pseudomonadati</taxon>
        <taxon>Planctomycetota</taxon>
        <taxon>Planctomycetia</taxon>
        <taxon>Pirellulales</taxon>
        <taxon>Pirellulaceae</taxon>
        <taxon>Bremerella</taxon>
    </lineage>
</organism>
<gene>
    <name evidence="1" type="ORF">DTL42_07120</name>
</gene>
<dbReference type="EMBL" id="QPEX01000010">
    <property type="protein sequence ID" value="RCS54875.1"/>
    <property type="molecule type" value="Genomic_DNA"/>
</dbReference>
<dbReference type="AlphaFoldDB" id="A0A368KYG2"/>
<accession>A0A368KYG2</accession>
<sequence>MALRTLGFIDEFAGPKIWDFSSHIFLPTHVAGEEFTCLPSSAADKNDKFKQGCEGKNTVRKCVRFVMLTAIHGKP</sequence>
<protein>
    <submittedName>
        <fullName evidence="1">Uncharacterized protein</fullName>
    </submittedName>
</protein>